<evidence type="ECO:0000256" key="9">
    <source>
        <dbReference type="ARBA" id="ARBA00046608"/>
    </source>
</evidence>
<evidence type="ECO:0000256" key="5">
    <source>
        <dbReference type="ARBA" id="ARBA00023098"/>
    </source>
</evidence>
<name>A0ABT1XZZ1_9FIRM</name>
<comment type="subcellular location">
    <subcellularLocation>
        <location evidence="10">Cytoplasm</location>
    </subcellularLocation>
    <text evidence="10">Associated with the membrane possibly through PlsY.</text>
</comment>
<dbReference type="GO" id="GO:0043811">
    <property type="term" value="F:phosphate:acyl-[acyl carrier protein] acyltransferase activity"/>
    <property type="evidence" value="ECO:0007669"/>
    <property type="project" value="UniProtKB-EC"/>
</dbReference>
<accession>A0ABT1XZZ1</accession>
<sequence length="329" mass="34978">MRIAVDVMGGDYAPGEIITGAIQAGKQFPDTELILVGREDLIKKDFSQLPSNIRMHHASEVMGMDESVESLRKKKDSSIWVATKLVKDKEADAVVSAGSTAAQMASALLLLKRIEGIDRPAISAIYPTLQGGKVILDVGANANAEAKQLVQFALMGKTYAEVILKMQNPRIALLSNGSEEGKGNETVVAAHQLLKNTQLNFIGNIEGRDIPAGTYDVAVCDGFVGNVLLKVSEGLGSALFALMKKEFEKDLRGKLGAALLLPGLKNIKKMMDYAETGGAPLLGVKGVSIICHGSSKARAIENAIRVARDCVGGRFIEQMEVSIGQEGGS</sequence>
<evidence type="ECO:0000256" key="6">
    <source>
        <dbReference type="ARBA" id="ARBA00023209"/>
    </source>
</evidence>
<reference evidence="11 12" key="1">
    <citation type="submission" date="2022-08" db="EMBL/GenBank/DDBJ databases">
        <title>Proteogenomics of the novel Dehalobacterium formicoaceticum strain EZ94 highlights a key role of methyltransferases during anaerobic dichloromethane degradation.</title>
        <authorList>
            <person name="Wasmund K."/>
        </authorList>
    </citation>
    <scope>NUCLEOTIDE SEQUENCE [LARGE SCALE GENOMIC DNA]</scope>
    <source>
        <strain evidence="11 12">EZ94</strain>
    </source>
</reference>
<keyword evidence="6 10" id="KW-0594">Phospholipid biosynthesis</keyword>
<dbReference type="SUPFAM" id="SSF53659">
    <property type="entry name" value="Isocitrate/Isopropylmalate dehydrogenase-like"/>
    <property type="match status" value="1"/>
</dbReference>
<dbReference type="InterPro" id="IPR012281">
    <property type="entry name" value="Phospholipid_synth_PlsX-like"/>
</dbReference>
<evidence type="ECO:0000256" key="7">
    <source>
        <dbReference type="ARBA" id="ARBA00023264"/>
    </source>
</evidence>
<gene>
    <name evidence="10 11" type="primary">plsX</name>
    <name evidence="11" type="ORF">NVS47_01465</name>
</gene>
<comment type="similarity">
    <text evidence="10">Belongs to the PlsX family.</text>
</comment>
<evidence type="ECO:0000256" key="2">
    <source>
        <dbReference type="ARBA" id="ARBA00022490"/>
    </source>
</evidence>
<comment type="pathway">
    <text evidence="10">Lipid metabolism; phospholipid metabolism.</text>
</comment>
<evidence type="ECO:0000313" key="11">
    <source>
        <dbReference type="EMBL" id="MCR6544192.1"/>
    </source>
</evidence>
<evidence type="ECO:0000256" key="8">
    <source>
        <dbReference type="ARBA" id="ARBA00024069"/>
    </source>
</evidence>
<evidence type="ECO:0000256" key="10">
    <source>
        <dbReference type="HAMAP-Rule" id="MF_00019"/>
    </source>
</evidence>
<dbReference type="RefSeq" id="WP_089609686.1">
    <property type="nucleotide sequence ID" value="NZ_CP022121.1"/>
</dbReference>
<dbReference type="PANTHER" id="PTHR30100">
    <property type="entry name" value="FATTY ACID/PHOSPHOLIPID SYNTHESIS PROTEIN PLSX"/>
    <property type="match status" value="1"/>
</dbReference>
<dbReference type="PANTHER" id="PTHR30100:SF1">
    <property type="entry name" value="PHOSPHATE ACYLTRANSFERASE"/>
    <property type="match status" value="1"/>
</dbReference>
<evidence type="ECO:0000256" key="3">
    <source>
        <dbReference type="ARBA" id="ARBA00022516"/>
    </source>
</evidence>
<keyword evidence="7 10" id="KW-1208">Phospholipid metabolism</keyword>
<comment type="catalytic activity">
    <reaction evidence="1 10">
        <text>a fatty acyl-[ACP] + phosphate = an acyl phosphate + holo-[ACP]</text>
        <dbReference type="Rhea" id="RHEA:42292"/>
        <dbReference type="Rhea" id="RHEA-COMP:9685"/>
        <dbReference type="Rhea" id="RHEA-COMP:14125"/>
        <dbReference type="ChEBI" id="CHEBI:43474"/>
        <dbReference type="ChEBI" id="CHEBI:59918"/>
        <dbReference type="ChEBI" id="CHEBI:64479"/>
        <dbReference type="ChEBI" id="CHEBI:138651"/>
        <dbReference type="EC" id="2.3.1.274"/>
    </reaction>
</comment>
<keyword evidence="12" id="KW-1185">Reference proteome</keyword>
<keyword evidence="2 10" id="KW-0963">Cytoplasm</keyword>
<proteinExistence type="inferred from homology"/>
<keyword evidence="3 10" id="KW-0444">Lipid biosynthesis</keyword>
<dbReference type="EMBL" id="JANPWE010000001">
    <property type="protein sequence ID" value="MCR6544192.1"/>
    <property type="molecule type" value="Genomic_DNA"/>
</dbReference>
<dbReference type="HAMAP" id="MF_00019">
    <property type="entry name" value="PlsX"/>
    <property type="match status" value="1"/>
</dbReference>
<organism evidence="11 12">
    <name type="scientific">Dehalobacterium formicoaceticum</name>
    <dbReference type="NCBI Taxonomy" id="51515"/>
    <lineage>
        <taxon>Bacteria</taxon>
        <taxon>Bacillati</taxon>
        <taxon>Bacillota</taxon>
        <taxon>Clostridia</taxon>
        <taxon>Eubacteriales</taxon>
        <taxon>Peptococcaceae</taxon>
        <taxon>Dehalobacterium</taxon>
    </lineage>
</organism>
<comment type="function">
    <text evidence="10">Catalyzes the reversible formation of acyl-phosphate (acyl-PO(4)) from acyl-[acyl-carrier-protein] (acyl-ACP). This enzyme utilizes acyl-ACP as fatty acyl donor, but not acyl-CoA.</text>
</comment>
<dbReference type="InterPro" id="IPR003664">
    <property type="entry name" value="FA_synthesis"/>
</dbReference>
<comment type="caution">
    <text evidence="11">The sequence shown here is derived from an EMBL/GenBank/DDBJ whole genome shotgun (WGS) entry which is preliminary data.</text>
</comment>
<dbReference type="Pfam" id="PF02504">
    <property type="entry name" value="FA_synthesis"/>
    <property type="match status" value="1"/>
</dbReference>
<evidence type="ECO:0000313" key="12">
    <source>
        <dbReference type="Proteomes" id="UP001524944"/>
    </source>
</evidence>
<protein>
    <recommendedName>
        <fullName evidence="8 10">Phosphate acyltransferase</fullName>
        <ecNumber evidence="8 10">2.3.1.274</ecNumber>
    </recommendedName>
    <alternativeName>
        <fullName evidence="10">Acyl-ACP phosphotransacylase</fullName>
    </alternativeName>
    <alternativeName>
        <fullName evidence="10">Acyl-[acyl-carrier-protein]--phosphate acyltransferase</fullName>
    </alternativeName>
    <alternativeName>
        <fullName evidence="10">Phosphate-acyl-ACP acyltransferase</fullName>
    </alternativeName>
</protein>
<keyword evidence="11" id="KW-0012">Acyltransferase</keyword>
<comment type="subunit">
    <text evidence="9 10">Homodimer. Probably interacts with PlsY.</text>
</comment>
<dbReference type="EC" id="2.3.1.274" evidence="8 10"/>
<keyword evidence="5 10" id="KW-0443">Lipid metabolism</keyword>
<dbReference type="Proteomes" id="UP001524944">
    <property type="component" value="Unassembled WGS sequence"/>
</dbReference>
<keyword evidence="4 10" id="KW-0808">Transferase</keyword>
<evidence type="ECO:0000256" key="1">
    <source>
        <dbReference type="ARBA" id="ARBA00001232"/>
    </source>
</evidence>
<dbReference type="NCBIfam" id="TIGR00182">
    <property type="entry name" value="plsX"/>
    <property type="match status" value="1"/>
</dbReference>
<dbReference type="PIRSF" id="PIRSF002465">
    <property type="entry name" value="Phsphlp_syn_PlsX"/>
    <property type="match status" value="1"/>
</dbReference>
<evidence type="ECO:0000256" key="4">
    <source>
        <dbReference type="ARBA" id="ARBA00022679"/>
    </source>
</evidence>
<dbReference type="Gene3D" id="3.40.718.10">
    <property type="entry name" value="Isopropylmalate Dehydrogenase"/>
    <property type="match status" value="1"/>
</dbReference>